<accession>A0A0V8JPG5</accession>
<keyword evidence="1" id="KW-0812">Transmembrane</keyword>
<feature type="transmembrane region" description="Helical" evidence="1">
    <location>
        <begin position="59"/>
        <end position="76"/>
    </location>
</feature>
<feature type="transmembrane region" description="Helical" evidence="1">
    <location>
        <begin position="88"/>
        <end position="113"/>
    </location>
</feature>
<gene>
    <name evidence="2" type="ORF">AS180_04640</name>
</gene>
<sequence length="190" mass="22496">MSKEQYWQTIHKTQDKLNRLFYDYWKQYSDFGNWQFWTVLALAVLPLVLLCFTVDRKRIFELFFFGYTVHILWTYIDIALGGSNHLIHTYFLIPILPNASNITASVLPVGFLLLYQYCTNHNKNFYIYTIVLSALFAFGLAPLEKSVGLIEVRKSMNLFYVFLIDLGVVYFAYWLTKWLLKIQNKEQAID</sequence>
<keyword evidence="3" id="KW-1185">Reference proteome</keyword>
<feature type="transmembrane region" description="Helical" evidence="1">
    <location>
        <begin position="125"/>
        <end position="143"/>
    </location>
</feature>
<evidence type="ECO:0000313" key="3">
    <source>
        <dbReference type="Proteomes" id="UP000053681"/>
    </source>
</evidence>
<dbReference type="AlphaFoldDB" id="A0A0V8JPG5"/>
<protein>
    <submittedName>
        <fullName evidence="2">Uncharacterized protein</fullName>
    </submittedName>
</protein>
<organism evidence="2 3">
    <name type="scientific">Priestia veravalensis</name>
    <dbReference type="NCBI Taxonomy" id="1414648"/>
    <lineage>
        <taxon>Bacteria</taxon>
        <taxon>Bacillati</taxon>
        <taxon>Bacillota</taxon>
        <taxon>Bacilli</taxon>
        <taxon>Bacillales</taxon>
        <taxon>Bacillaceae</taxon>
        <taxon>Priestia</taxon>
    </lineage>
</organism>
<keyword evidence="1" id="KW-0472">Membrane</keyword>
<dbReference type="RefSeq" id="WP_025910963.1">
    <property type="nucleotide sequence ID" value="NZ_KQ758632.1"/>
</dbReference>
<dbReference type="EMBL" id="LNQP01000012">
    <property type="protein sequence ID" value="KSU88953.1"/>
    <property type="molecule type" value="Genomic_DNA"/>
</dbReference>
<dbReference type="Proteomes" id="UP000053681">
    <property type="component" value="Unassembled WGS sequence"/>
</dbReference>
<reference evidence="2 3" key="1">
    <citation type="submission" date="2015-11" db="EMBL/GenBank/DDBJ databases">
        <title>Bacillus caseinolyticus sp nov.</title>
        <authorList>
            <person name="Dastager S.G."/>
            <person name="Mawlankar R."/>
        </authorList>
    </citation>
    <scope>NUCLEOTIDE SEQUENCE [LARGE SCALE GENOMIC DNA]</scope>
    <source>
        <strain evidence="2 3">SGD-V-76</strain>
    </source>
</reference>
<comment type="caution">
    <text evidence="2">The sequence shown here is derived from an EMBL/GenBank/DDBJ whole genome shotgun (WGS) entry which is preliminary data.</text>
</comment>
<proteinExistence type="predicted"/>
<feature type="transmembrane region" description="Helical" evidence="1">
    <location>
        <begin position="155"/>
        <end position="175"/>
    </location>
</feature>
<keyword evidence="1" id="KW-1133">Transmembrane helix</keyword>
<name>A0A0V8JPG5_9BACI</name>
<evidence type="ECO:0000256" key="1">
    <source>
        <dbReference type="SAM" id="Phobius"/>
    </source>
</evidence>
<feature type="transmembrane region" description="Helical" evidence="1">
    <location>
        <begin position="34"/>
        <end position="52"/>
    </location>
</feature>
<evidence type="ECO:0000313" key="2">
    <source>
        <dbReference type="EMBL" id="KSU88953.1"/>
    </source>
</evidence>